<dbReference type="PATRIC" id="fig|285983.3.peg.3072"/>
<keyword evidence="6" id="KW-0067">ATP-binding</keyword>
<dbReference type="PANTHER" id="PTHR32309">
    <property type="entry name" value="TYROSINE-PROTEIN KINASE"/>
    <property type="match status" value="1"/>
</dbReference>
<reference evidence="10 11" key="1">
    <citation type="submission" date="2015-01" db="EMBL/GenBank/DDBJ databases">
        <title>Draft genome sequences of the supercritical CO2 tolerant bacteria Bacillus subterraneus MITOT1 and Bacillus cereus MIT0214.</title>
        <authorList>
            <person name="Peet K.C."/>
            <person name="Thompson J.R."/>
        </authorList>
    </citation>
    <scope>NUCLEOTIDE SEQUENCE [LARGE SCALE GENOMIC DNA]</scope>
    <source>
        <strain evidence="10 11">MITOT1</strain>
    </source>
</reference>
<evidence type="ECO:0000313" key="11">
    <source>
        <dbReference type="Proteomes" id="UP000032512"/>
    </source>
</evidence>
<comment type="similarity">
    <text evidence="1">Belongs to the CpsD/CapB family.</text>
</comment>
<evidence type="ECO:0000256" key="2">
    <source>
        <dbReference type="ARBA" id="ARBA00011903"/>
    </source>
</evidence>
<dbReference type="InterPro" id="IPR050445">
    <property type="entry name" value="Bact_polysacc_biosynth/exp"/>
</dbReference>
<dbReference type="InterPro" id="IPR027417">
    <property type="entry name" value="P-loop_NTPase"/>
</dbReference>
<dbReference type="SUPFAM" id="SSF52540">
    <property type="entry name" value="P-loop containing nucleoside triphosphate hydrolases"/>
    <property type="match status" value="1"/>
</dbReference>
<dbReference type="NCBIfam" id="TIGR01007">
    <property type="entry name" value="eps_fam"/>
    <property type="match status" value="1"/>
</dbReference>
<evidence type="ECO:0000256" key="7">
    <source>
        <dbReference type="ARBA" id="ARBA00023137"/>
    </source>
</evidence>
<gene>
    <name evidence="10" type="ORF">UB32_17955</name>
</gene>
<dbReference type="FunFam" id="3.40.50.300:FF:000527">
    <property type="entry name" value="Tyrosine-protein kinase etk"/>
    <property type="match status" value="1"/>
</dbReference>
<comment type="catalytic activity">
    <reaction evidence="8">
        <text>L-tyrosyl-[protein] + ATP = O-phospho-L-tyrosyl-[protein] + ADP + H(+)</text>
        <dbReference type="Rhea" id="RHEA:10596"/>
        <dbReference type="Rhea" id="RHEA-COMP:10136"/>
        <dbReference type="Rhea" id="RHEA-COMP:20101"/>
        <dbReference type="ChEBI" id="CHEBI:15378"/>
        <dbReference type="ChEBI" id="CHEBI:30616"/>
        <dbReference type="ChEBI" id="CHEBI:46858"/>
        <dbReference type="ChEBI" id="CHEBI:61978"/>
        <dbReference type="ChEBI" id="CHEBI:456216"/>
        <dbReference type="EC" id="2.7.10.2"/>
    </reaction>
</comment>
<dbReference type="RefSeq" id="WP_044396419.1">
    <property type="nucleotide sequence ID" value="NZ_JXIQ01000191.1"/>
</dbReference>
<dbReference type="EMBL" id="JXIQ01000191">
    <property type="protein sequence ID" value="KIY20686.1"/>
    <property type="molecule type" value="Genomic_DNA"/>
</dbReference>
<evidence type="ECO:0000259" key="9">
    <source>
        <dbReference type="Pfam" id="PF13614"/>
    </source>
</evidence>
<evidence type="ECO:0000256" key="4">
    <source>
        <dbReference type="ARBA" id="ARBA00022741"/>
    </source>
</evidence>
<dbReference type="AlphaFoldDB" id="A0A0D6Z6K9"/>
<accession>A0A0D6Z6K9</accession>
<keyword evidence="3" id="KW-0808">Transferase</keyword>
<dbReference type="EC" id="2.7.10.2" evidence="2"/>
<organism evidence="10 11">
    <name type="scientific">Mesobacillus subterraneus</name>
    <dbReference type="NCBI Taxonomy" id="285983"/>
    <lineage>
        <taxon>Bacteria</taxon>
        <taxon>Bacillati</taxon>
        <taxon>Bacillota</taxon>
        <taxon>Bacilli</taxon>
        <taxon>Bacillales</taxon>
        <taxon>Bacillaceae</taxon>
        <taxon>Mesobacillus</taxon>
    </lineage>
</organism>
<keyword evidence="4" id="KW-0547">Nucleotide-binding</keyword>
<protein>
    <recommendedName>
        <fullName evidence="2">non-specific protein-tyrosine kinase</fullName>
        <ecNumber evidence="2">2.7.10.2</ecNumber>
    </recommendedName>
</protein>
<dbReference type="Pfam" id="PF13614">
    <property type="entry name" value="AAA_31"/>
    <property type="match status" value="1"/>
</dbReference>
<keyword evidence="7" id="KW-0829">Tyrosine-protein kinase</keyword>
<comment type="caution">
    <text evidence="10">The sequence shown here is derived from an EMBL/GenBank/DDBJ whole genome shotgun (WGS) entry which is preliminary data.</text>
</comment>
<keyword evidence="5" id="KW-0418">Kinase</keyword>
<name>A0A0D6Z6K9_9BACI</name>
<dbReference type="Proteomes" id="UP000032512">
    <property type="component" value="Unassembled WGS sequence"/>
</dbReference>
<sequence>MKKAMASTKRMLVTFLDPKSPISEQYRTIRTNIEFSSIDEDMQAIMVTSSGPSEGKSTTAANLAVVFAQQEKQVLLVDADLRKPTVHYTFNLTNTFGLTSVLSKQMQLVEAVDESEIDNLGILTSGPIPPNPAELLGSKAMNQFLLEAREHFDVILFDTPPVLAVTDAQVLANKCDGSILVVYSGRTEMDGAAKAKELLENAKSKLLGVVLNHKKLQSSDYYYYYGNK</sequence>
<evidence type="ECO:0000256" key="3">
    <source>
        <dbReference type="ARBA" id="ARBA00022679"/>
    </source>
</evidence>
<evidence type="ECO:0000256" key="6">
    <source>
        <dbReference type="ARBA" id="ARBA00022840"/>
    </source>
</evidence>
<dbReference type="InterPro" id="IPR005702">
    <property type="entry name" value="Wzc-like_C"/>
</dbReference>
<dbReference type="PANTHER" id="PTHR32309:SF13">
    <property type="entry name" value="FERRIC ENTEROBACTIN TRANSPORT PROTEIN FEPE"/>
    <property type="match status" value="1"/>
</dbReference>
<dbReference type="GO" id="GO:0042802">
    <property type="term" value="F:identical protein binding"/>
    <property type="evidence" value="ECO:0007669"/>
    <property type="project" value="UniProtKB-ARBA"/>
</dbReference>
<dbReference type="GO" id="GO:0005886">
    <property type="term" value="C:plasma membrane"/>
    <property type="evidence" value="ECO:0007669"/>
    <property type="project" value="UniProtKB-ARBA"/>
</dbReference>
<evidence type="ECO:0000313" key="10">
    <source>
        <dbReference type="EMBL" id="KIY20686.1"/>
    </source>
</evidence>
<keyword evidence="11" id="KW-1185">Reference proteome</keyword>
<dbReference type="GO" id="GO:0005524">
    <property type="term" value="F:ATP binding"/>
    <property type="evidence" value="ECO:0007669"/>
    <property type="project" value="UniProtKB-KW"/>
</dbReference>
<dbReference type="Gene3D" id="3.40.50.300">
    <property type="entry name" value="P-loop containing nucleotide triphosphate hydrolases"/>
    <property type="match status" value="1"/>
</dbReference>
<evidence type="ECO:0000256" key="8">
    <source>
        <dbReference type="ARBA" id="ARBA00051245"/>
    </source>
</evidence>
<dbReference type="GO" id="GO:0004715">
    <property type="term" value="F:non-membrane spanning protein tyrosine kinase activity"/>
    <property type="evidence" value="ECO:0007669"/>
    <property type="project" value="UniProtKB-EC"/>
</dbReference>
<evidence type="ECO:0000256" key="5">
    <source>
        <dbReference type="ARBA" id="ARBA00022777"/>
    </source>
</evidence>
<feature type="domain" description="AAA" evidence="9">
    <location>
        <begin position="54"/>
        <end position="201"/>
    </location>
</feature>
<evidence type="ECO:0000256" key="1">
    <source>
        <dbReference type="ARBA" id="ARBA00007316"/>
    </source>
</evidence>
<dbReference type="InterPro" id="IPR025669">
    <property type="entry name" value="AAA_dom"/>
</dbReference>
<dbReference type="CDD" id="cd05387">
    <property type="entry name" value="BY-kinase"/>
    <property type="match status" value="1"/>
</dbReference>
<proteinExistence type="inferred from homology"/>
<dbReference type="OrthoDB" id="9794577at2"/>